<dbReference type="GO" id="GO:0022625">
    <property type="term" value="C:cytosolic large ribosomal subunit"/>
    <property type="evidence" value="ECO:0007669"/>
    <property type="project" value="TreeGrafter"/>
</dbReference>
<dbReference type="InterPro" id="IPR047859">
    <property type="entry name" value="Ribosomal_bL17_CS"/>
</dbReference>
<evidence type="ECO:0000256" key="4">
    <source>
        <dbReference type="ARBA" id="ARBA00072708"/>
    </source>
</evidence>
<dbReference type="Pfam" id="PF01196">
    <property type="entry name" value="Ribosomal_L17"/>
    <property type="match status" value="1"/>
</dbReference>
<dbReference type="EMBL" id="HBGV01013904">
    <property type="protein sequence ID" value="CAD9504298.1"/>
    <property type="molecule type" value="Transcribed_RNA"/>
</dbReference>
<gene>
    <name evidence="9" type="ORF">HTAM1171_LOCUS8498</name>
</gene>
<evidence type="ECO:0000256" key="5">
    <source>
        <dbReference type="ARBA" id="ARBA00077677"/>
    </source>
</evidence>
<dbReference type="InterPro" id="IPR036373">
    <property type="entry name" value="Ribosomal_bL17_sf"/>
</dbReference>
<keyword evidence="3 7" id="KW-0687">Ribonucleoprotein</keyword>
<reference evidence="9" key="1">
    <citation type="submission" date="2021-01" db="EMBL/GenBank/DDBJ databases">
        <authorList>
            <person name="Corre E."/>
            <person name="Pelletier E."/>
            <person name="Niang G."/>
            <person name="Scheremetjew M."/>
            <person name="Finn R."/>
            <person name="Kale V."/>
            <person name="Holt S."/>
            <person name="Cochrane G."/>
            <person name="Meng A."/>
            <person name="Brown T."/>
            <person name="Cohen L."/>
        </authorList>
    </citation>
    <scope>NUCLEOTIDE SEQUENCE</scope>
    <source>
        <strain evidence="9">CCMP826</strain>
    </source>
</reference>
<evidence type="ECO:0000313" key="9">
    <source>
        <dbReference type="EMBL" id="CAD9504298.1"/>
    </source>
</evidence>
<protein>
    <recommendedName>
        <fullName evidence="4">Large ribosomal subunit protein bL17c</fullName>
    </recommendedName>
    <alternativeName>
        <fullName evidence="5">50S ribosomal protein L17, chloroplastic</fullName>
    </alternativeName>
    <alternativeName>
        <fullName evidence="6">CL17</fullName>
    </alternativeName>
</protein>
<organism evidence="9">
    <name type="scientific">Helicotheca tamesis</name>
    <dbReference type="NCBI Taxonomy" id="374047"/>
    <lineage>
        <taxon>Eukaryota</taxon>
        <taxon>Sar</taxon>
        <taxon>Stramenopiles</taxon>
        <taxon>Ochrophyta</taxon>
        <taxon>Bacillariophyta</taxon>
        <taxon>Mediophyceae</taxon>
        <taxon>Lithodesmiophycidae</taxon>
        <taxon>Lithodesmiales</taxon>
        <taxon>Lithodesmiaceae</taxon>
        <taxon>Helicotheca</taxon>
    </lineage>
</organism>
<evidence type="ECO:0000256" key="1">
    <source>
        <dbReference type="ARBA" id="ARBA00008777"/>
    </source>
</evidence>
<evidence type="ECO:0000256" key="8">
    <source>
        <dbReference type="SAM" id="SignalP"/>
    </source>
</evidence>
<dbReference type="SUPFAM" id="SSF64263">
    <property type="entry name" value="Prokaryotic ribosomal protein L17"/>
    <property type="match status" value="1"/>
</dbReference>
<feature type="signal peptide" evidence="8">
    <location>
        <begin position="1"/>
        <end position="16"/>
    </location>
</feature>
<feature type="chain" id="PRO_5031387187" description="Large ribosomal subunit protein bL17c" evidence="8">
    <location>
        <begin position="17"/>
        <end position="167"/>
    </location>
</feature>
<dbReference type="PANTHER" id="PTHR14413:SF16">
    <property type="entry name" value="LARGE RIBOSOMAL SUBUNIT PROTEIN BL17M"/>
    <property type="match status" value="1"/>
</dbReference>
<dbReference type="InterPro" id="IPR000456">
    <property type="entry name" value="Ribosomal_bL17"/>
</dbReference>
<evidence type="ECO:0000256" key="7">
    <source>
        <dbReference type="RuleBase" id="RU000660"/>
    </source>
</evidence>
<keyword evidence="2 7" id="KW-0689">Ribosomal protein</keyword>
<dbReference type="FunFam" id="3.90.1030.10:FF:000001">
    <property type="entry name" value="50S ribosomal protein L17"/>
    <property type="match status" value="1"/>
</dbReference>
<dbReference type="HAMAP" id="MF_01368">
    <property type="entry name" value="Ribosomal_bL17"/>
    <property type="match status" value="1"/>
</dbReference>
<dbReference type="PROSITE" id="PS01167">
    <property type="entry name" value="RIBOSOMAL_L17"/>
    <property type="match status" value="1"/>
</dbReference>
<dbReference type="AlphaFoldDB" id="A0A7S2HZN5"/>
<proteinExistence type="inferred from homology"/>
<dbReference type="PANTHER" id="PTHR14413">
    <property type="entry name" value="RIBOSOMAL PROTEIN L17"/>
    <property type="match status" value="1"/>
</dbReference>
<evidence type="ECO:0000256" key="6">
    <source>
        <dbReference type="ARBA" id="ARBA00082728"/>
    </source>
</evidence>
<evidence type="ECO:0000256" key="3">
    <source>
        <dbReference type="ARBA" id="ARBA00023274"/>
    </source>
</evidence>
<dbReference type="GO" id="GO:0006412">
    <property type="term" value="P:translation"/>
    <property type="evidence" value="ECO:0007669"/>
    <property type="project" value="InterPro"/>
</dbReference>
<evidence type="ECO:0000256" key="2">
    <source>
        <dbReference type="ARBA" id="ARBA00022980"/>
    </source>
</evidence>
<dbReference type="Gene3D" id="3.90.1030.10">
    <property type="entry name" value="Ribosomal protein L17"/>
    <property type="match status" value="1"/>
</dbReference>
<name>A0A7S2HZN5_9STRA</name>
<keyword evidence="8" id="KW-0732">Signal</keyword>
<dbReference type="GO" id="GO:0003735">
    <property type="term" value="F:structural constituent of ribosome"/>
    <property type="evidence" value="ECO:0007669"/>
    <property type="project" value="InterPro"/>
</dbReference>
<accession>A0A7S2HZN5</accession>
<sequence length="167" mass="18524">MRVLALFATLIAGAAAFGVGSSSTFIGTSVATLESTYAARGVSNGRADLSMMRHRKKLKKLNKPADQRKALLRALTTEVIRHGRIKTTLVRAKAVRKHVDHMIELGKRGDLHARRQALGWVYDKDLVHSLFEAAPERYSDRNGGYTRVLRTMPRQGDNAKMAVIELV</sequence>
<dbReference type="NCBIfam" id="TIGR00059">
    <property type="entry name" value="L17"/>
    <property type="match status" value="1"/>
</dbReference>
<comment type="similarity">
    <text evidence="1 7">Belongs to the bacterial ribosomal protein bL17 family.</text>
</comment>